<evidence type="ECO:0000313" key="1">
    <source>
        <dbReference type="EMBL" id="EGB04699.1"/>
    </source>
</evidence>
<reference evidence="1 2" key="1">
    <citation type="journal article" date="2011" name="Proc. Natl. Acad. Sci. U.S.A.">
        <title>Niche of harmful alga Aureococcus anophagefferens revealed through ecogenomics.</title>
        <authorList>
            <person name="Gobler C.J."/>
            <person name="Berry D.L."/>
            <person name="Dyhrman S.T."/>
            <person name="Wilhelm S.W."/>
            <person name="Salamov A."/>
            <person name="Lobanov A.V."/>
            <person name="Zhang Y."/>
            <person name="Collier J.L."/>
            <person name="Wurch L.L."/>
            <person name="Kustka A.B."/>
            <person name="Dill B.D."/>
            <person name="Shah M."/>
            <person name="VerBerkmoes N.C."/>
            <person name="Kuo A."/>
            <person name="Terry A."/>
            <person name="Pangilinan J."/>
            <person name="Lindquist E.A."/>
            <person name="Lucas S."/>
            <person name="Paulsen I.T."/>
            <person name="Hattenrath-Lehmann T.K."/>
            <person name="Talmage S.C."/>
            <person name="Walker E.A."/>
            <person name="Koch F."/>
            <person name="Burson A.M."/>
            <person name="Marcoval M.A."/>
            <person name="Tang Y.Z."/>
            <person name="Lecleir G.R."/>
            <person name="Coyne K.J."/>
            <person name="Berg G.M."/>
            <person name="Bertrand E.M."/>
            <person name="Saito M.A."/>
            <person name="Gladyshev V.N."/>
            <person name="Grigoriev I.V."/>
        </authorList>
    </citation>
    <scope>NUCLEOTIDE SEQUENCE [LARGE SCALE GENOMIC DNA]</scope>
    <source>
        <strain evidence="2">CCMP 1984</strain>
    </source>
</reference>
<keyword evidence="2" id="KW-1185">Reference proteome</keyword>
<dbReference type="RefSeq" id="XP_009040613.1">
    <property type="nucleotide sequence ID" value="XM_009042365.1"/>
</dbReference>
<dbReference type="Proteomes" id="UP000002729">
    <property type="component" value="Unassembled WGS sequence"/>
</dbReference>
<dbReference type="GeneID" id="20228727"/>
<name>F0YJR0_AURAN</name>
<accession>F0YJR0</accession>
<sequence>MCCECRKEIPAAEDPAYCDGAYPAGTYGTCRRGFACGSCKDKVCADHGAYFCKLQVYAADKSEDVTITGVNLMYHPRNDAKQPGASYFEASRRLLRGEAEARTPESELPVNFKCLQLSKIHGLKGKAEQLAGARGLRFDVNIQLHRRAPTTTRALVPTRTRRFDTLIPGGIYTSTAMDVLHVIYIGVVPKFAKMLDALFVGNLRDPEDKVKTYEDVHQRLEDRLAAMPRMVDGHHSLMHFTFGWWAGRSGLSKGDDWLNLFEQLLFLYIDDNILLPDHDMRQKVVRLHVEFYGLIREVKRKVWRSGRELNDMKDRMTRFVNELEWFHDLVPTKASS</sequence>
<gene>
    <name evidence="1" type="ORF">AURANDRAFT_72477</name>
</gene>
<protein>
    <submittedName>
        <fullName evidence="1">Expressed protein</fullName>
    </submittedName>
</protein>
<dbReference type="AlphaFoldDB" id="F0YJR0"/>
<organism evidence="2">
    <name type="scientific">Aureococcus anophagefferens</name>
    <name type="common">Harmful bloom alga</name>
    <dbReference type="NCBI Taxonomy" id="44056"/>
    <lineage>
        <taxon>Eukaryota</taxon>
        <taxon>Sar</taxon>
        <taxon>Stramenopiles</taxon>
        <taxon>Ochrophyta</taxon>
        <taxon>Pelagophyceae</taxon>
        <taxon>Pelagomonadales</taxon>
        <taxon>Pelagomonadaceae</taxon>
        <taxon>Aureococcus</taxon>
    </lineage>
</organism>
<proteinExistence type="predicted"/>
<dbReference type="KEGG" id="aaf:AURANDRAFT_72477"/>
<dbReference type="EMBL" id="GL833148">
    <property type="protein sequence ID" value="EGB04699.1"/>
    <property type="molecule type" value="Genomic_DNA"/>
</dbReference>
<evidence type="ECO:0000313" key="2">
    <source>
        <dbReference type="Proteomes" id="UP000002729"/>
    </source>
</evidence>
<dbReference type="InParanoid" id="F0YJR0"/>